<dbReference type="SUPFAM" id="SSF53790">
    <property type="entry name" value="Tetrapyrrole methylase"/>
    <property type="match status" value="1"/>
</dbReference>
<evidence type="ECO:0000256" key="2">
    <source>
        <dbReference type="ARBA" id="ARBA00005879"/>
    </source>
</evidence>
<dbReference type="Proteomes" id="UP000229740">
    <property type="component" value="Unassembled WGS sequence"/>
</dbReference>
<evidence type="ECO:0000259" key="7">
    <source>
        <dbReference type="Pfam" id="PF00590"/>
    </source>
</evidence>
<name>A0A2G6EA70_9BACT</name>
<dbReference type="InterPro" id="IPR006362">
    <property type="entry name" value="Cbl_synth_CobM/CibF"/>
</dbReference>
<dbReference type="InterPro" id="IPR035996">
    <property type="entry name" value="4pyrrol_Methylase_sf"/>
</dbReference>
<dbReference type="Pfam" id="PF00590">
    <property type="entry name" value="TP_methylase"/>
    <property type="match status" value="1"/>
</dbReference>
<dbReference type="UniPathway" id="UPA00148"/>
<dbReference type="PANTHER" id="PTHR45790:SF4">
    <property type="entry name" value="COBALT-PRECORRIN-4 C(11)-METHYLTRANSFERASE"/>
    <property type="match status" value="1"/>
</dbReference>
<dbReference type="CDD" id="cd11641">
    <property type="entry name" value="Precorrin-4_C11-MT"/>
    <property type="match status" value="1"/>
</dbReference>
<organism evidence="8 9">
    <name type="scientific">candidate division KSB3 bacterium</name>
    <dbReference type="NCBI Taxonomy" id="2044937"/>
    <lineage>
        <taxon>Bacteria</taxon>
        <taxon>candidate division KSB3</taxon>
    </lineage>
</organism>
<accession>A0A2G6EA70</accession>
<dbReference type="Gene3D" id="3.30.950.10">
    <property type="entry name" value="Methyltransferase, Cobalt-precorrin-4 Transmethylase, Domain 2"/>
    <property type="match status" value="1"/>
</dbReference>
<protein>
    <submittedName>
        <fullName evidence="8">Precorrin-4 C(11)-methyltransferase</fullName>
    </submittedName>
</protein>
<comment type="pathway">
    <text evidence="1">Cofactor biosynthesis; adenosylcobalamin biosynthesis.</text>
</comment>
<gene>
    <name evidence="8" type="primary">cobM</name>
    <name evidence="8" type="ORF">CSB45_02280</name>
</gene>
<reference evidence="8 9" key="1">
    <citation type="submission" date="2017-10" db="EMBL/GenBank/DDBJ databases">
        <title>Novel microbial diversity and functional potential in the marine mammal oral microbiome.</title>
        <authorList>
            <person name="Dudek N.K."/>
            <person name="Sun C.L."/>
            <person name="Burstein D."/>
            <person name="Kantor R.S."/>
            <person name="Aliaga Goltsman D.S."/>
            <person name="Bik E.M."/>
            <person name="Thomas B.C."/>
            <person name="Banfield J.F."/>
            <person name="Relman D.A."/>
        </authorList>
    </citation>
    <scope>NUCLEOTIDE SEQUENCE [LARGE SCALE GENOMIC DNA]</scope>
    <source>
        <strain evidence="8">DOLZORAL124_49_17</strain>
    </source>
</reference>
<dbReference type="InterPro" id="IPR014777">
    <property type="entry name" value="4pyrrole_Mease_sub1"/>
</dbReference>
<evidence type="ECO:0000256" key="6">
    <source>
        <dbReference type="ARBA" id="ARBA00022691"/>
    </source>
</evidence>
<comment type="caution">
    <text evidence="8">The sequence shown here is derived from an EMBL/GenBank/DDBJ whole genome shotgun (WGS) entry which is preliminary data.</text>
</comment>
<evidence type="ECO:0000256" key="1">
    <source>
        <dbReference type="ARBA" id="ARBA00004953"/>
    </source>
</evidence>
<dbReference type="GO" id="GO:0046026">
    <property type="term" value="F:precorrin-4 C11-methyltransferase activity"/>
    <property type="evidence" value="ECO:0007669"/>
    <property type="project" value="InterPro"/>
</dbReference>
<keyword evidence="6" id="KW-0949">S-adenosyl-L-methionine</keyword>
<evidence type="ECO:0000313" key="8">
    <source>
        <dbReference type="EMBL" id="PID58954.1"/>
    </source>
</evidence>
<comment type="similarity">
    <text evidence="2">Belongs to the precorrin methyltransferase family.</text>
</comment>
<keyword evidence="4 8" id="KW-0489">Methyltransferase</keyword>
<dbReference type="GO" id="GO:0009236">
    <property type="term" value="P:cobalamin biosynthetic process"/>
    <property type="evidence" value="ECO:0007669"/>
    <property type="project" value="UniProtKB-UniPathway"/>
</dbReference>
<dbReference type="AlphaFoldDB" id="A0A2G6EA70"/>
<evidence type="ECO:0000256" key="4">
    <source>
        <dbReference type="ARBA" id="ARBA00022603"/>
    </source>
</evidence>
<dbReference type="EMBL" id="PDPS01000021">
    <property type="protein sequence ID" value="PID58954.1"/>
    <property type="molecule type" value="Genomic_DNA"/>
</dbReference>
<dbReference type="PANTHER" id="PTHR45790">
    <property type="entry name" value="SIROHEME SYNTHASE-RELATED"/>
    <property type="match status" value="1"/>
</dbReference>
<dbReference type="GO" id="GO:0032259">
    <property type="term" value="P:methylation"/>
    <property type="evidence" value="ECO:0007669"/>
    <property type="project" value="UniProtKB-KW"/>
</dbReference>
<dbReference type="InterPro" id="IPR014776">
    <property type="entry name" value="4pyrrole_Mease_sub2"/>
</dbReference>
<dbReference type="PROSITE" id="PS00839">
    <property type="entry name" value="SUMT_1"/>
    <property type="match status" value="1"/>
</dbReference>
<evidence type="ECO:0000313" key="9">
    <source>
        <dbReference type="Proteomes" id="UP000229740"/>
    </source>
</evidence>
<evidence type="ECO:0000256" key="3">
    <source>
        <dbReference type="ARBA" id="ARBA00022573"/>
    </source>
</evidence>
<keyword evidence="3" id="KW-0169">Cobalamin biosynthesis</keyword>
<dbReference type="Gene3D" id="3.40.1010.10">
    <property type="entry name" value="Cobalt-precorrin-4 Transmethylase, Domain 1"/>
    <property type="match status" value="1"/>
</dbReference>
<dbReference type="InterPro" id="IPR050161">
    <property type="entry name" value="Siro_Cobalamin_biosynth"/>
</dbReference>
<dbReference type="InterPro" id="IPR003043">
    <property type="entry name" value="Uropor_MeTrfase_CS"/>
</dbReference>
<keyword evidence="5 8" id="KW-0808">Transferase</keyword>
<evidence type="ECO:0000256" key="5">
    <source>
        <dbReference type="ARBA" id="ARBA00022679"/>
    </source>
</evidence>
<proteinExistence type="inferred from homology"/>
<sequence length="262" mass="28989">MIYFVGAGPGDVDLITVKGRKLLETADVLVYAGSLVSEAHVDFCRTDCECYNSAGMTLEEVLNVLVEAEQAEKMTVRLHTGDPTLYGAIREQMSALDAQNLSYEIVPGVSSFTASCAVLQREYTLPGVSQTVIVTRLKGRTPVPEAEDLALLAAHQSSMAIFLSVKQIDLVVEHLKEGYGRDDVPVAVVYKASWPDQHILRGRLSDIADKVKAAGIKNFSQILVGDFLETDFERSQLYHPRFSHRFRQKKKFEYKMSAGVEG</sequence>
<feature type="domain" description="Tetrapyrrole methylase" evidence="7">
    <location>
        <begin position="1"/>
        <end position="207"/>
    </location>
</feature>
<dbReference type="NCBIfam" id="TIGR01465">
    <property type="entry name" value="cobM_cbiF"/>
    <property type="match status" value="1"/>
</dbReference>
<dbReference type="InterPro" id="IPR000878">
    <property type="entry name" value="4pyrrol_Mease"/>
</dbReference>